<name>A0A8S3PZW2_MYTED</name>
<dbReference type="PANTHER" id="PTHR10044:SF139">
    <property type="entry name" value="DEATH-ASSOCIATED INHIBITOR OF APOPTOSIS 2"/>
    <property type="match status" value="1"/>
</dbReference>
<dbReference type="PROSITE" id="PS50143">
    <property type="entry name" value="BIR_REPEAT_2"/>
    <property type="match status" value="2"/>
</dbReference>
<evidence type="ECO:0000256" key="6">
    <source>
        <dbReference type="PROSITE-ProRule" id="PRU00175"/>
    </source>
</evidence>
<dbReference type="InterPro" id="IPR013083">
    <property type="entry name" value="Znf_RING/FYVE/PHD"/>
</dbReference>
<dbReference type="InterPro" id="IPR001370">
    <property type="entry name" value="BIR_rpt"/>
</dbReference>
<evidence type="ECO:0000313" key="9">
    <source>
        <dbReference type="EMBL" id="CAG2187322.1"/>
    </source>
</evidence>
<evidence type="ECO:0000256" key="4">
    <source>
        <dbReference type="ARBA" id="ARBA00022771"/>
    </source>
</evidence>
<comment type="similarity">
    <text evidence="1">Belongs to the IAP family.</text>
</comment>
<dbReference type="Gene3D" id="1.10.1170.10">
    <property type="entry name" value="Inhibitor Of Apoptosis Protein (2mihbC-IAP-1), Chain A"/>
    <property type="match status" value="2"/>
</dbReference>
<dbReference type="CDD" id="cd00022">
    <property type="entry name" value="BIR"/>
    <property type="match status" value="2"/>
</dbReference>
<dbReference type="CDD" id="cd16713">
    <property type="entry name" value="RING-HC_BIRC2_3_7"/>
    <property type="match status" value="1"/>
</dbReference>
<comment type="caution">
    <text evidence="9">The sequence shown here is derived from an EMBL/GenBank/DDBJ whole genome shotgun (WGS) entry which is preliminary data.</text>
</comment>
<reference evidence="9" key="1">
    <citation type="submission" date="2021-03" db="EMBL/GenBank/DDBJ databases">
        <authorList>
            <person name="Bekaert M."/>
        </authorList>
    </citation>
    <scope>NUCLEOTIDE SEQUENCE</scope>
</reference>
<sequence length="786" mass="89571">MAVPDYNSDESTDVDMYVHEHMKDKNKVLEDSVVETDSESSTCGENVLSVQNLEPDNSTSFPAKPITRKTNFAVLICVLGCIMMSFKRIRWQEQNKRMSKSKIDIDFIFSKHKAKIKELKEHPKTRQWINKLVKTFYHIPRTVVQTYVLNPQNYSNFIKEQTTGLTSSLKESMQFEWCRLASFANYPNTKISVIRLAEAGFHYEGNENEVVCFFCGLKYKNWKSNESPVQIHKDNAPQCSFVVNNLNIKTRTNDRPTSDISVGACGNSAVAPNLSEVKENKEETFSARDKKTNETCSENNVAIDRNRCIIENNVTAGDDSRLKKESIENSSSARRANWEFPAFSRNNVNGLISIPENNRGLESSLQSPRIPVPVSSLTSNMEALSMGVCLEKPKYSKYAIRTTRLSSFANWPSYLSQTPDELVTAGFFYTGIEDHCRCFFCGGGLRRWEVGDLPWTEHARWYPKCQFVKQCMGEKFIEDVQHGKDPENISNSSHSEQKSSQKEFGYEPNVVKSAYTSLQTAGVQDITASLLFEKINEREEREQPQSACNLPLKSSHKPAPEENNHIKAKPKDEQINIDPDIELSVKSLEEENRNLKDQQTCKICLDEPVSIVFLPCGHMAACSNCAPALRRCPICRAFIKGTVKAIINITCIYIVTYWKFSGKLILTHVKCIYQDSLVIYRINARTKYIRININSEYTVSTAQNMFSDDEIGSLQIKLRTAQDRSTLILTIHIGPGQKDKNNQMTRFTWNSSDSCDPRNMDIELAQYQNEKFGKPNTNEWLVYLVI</sequence>
<dbReference type="PROSITE" id="PS50089">
    <property type="entry name" value="ZF_RING_2"/>
    <property type="match status" value="1"/>
</dbReference>
<keyword evidence="10" id="KW-1185">Reference proteome</keyword>
<dbReference type="FunFam" id="3.30.40.10:FF:000184">
    <property type="entry name" value="Baculoviral IAP repeat containing 2"/>
    <property type="match status" value="1"/>
</dbReference>
<keyword evidence="4 6" id="KW-0863">Zinc-finger</keyword>
<evidence type="ECO:0000256" key="2">
    <source>
        <dbReference type="ARBA" id="ARBA00022703"/>
    </source>
</evidence>
<keyword evidence="5" id="KW-0862">Zinc</keyword>
<evidence type="ECO:0000256" key="7">
    <source>
        <dbReference type="SAM" id="MobiDB-lite"/>
    </source>
</evidence>
<feature type="region of interest" description="Disordered" evidence="7">
    <location>
        <begin position="538"/>
        <end position="565"/>
    </location>
</feature>
<keyword evidence="3" id="KW-0479">Metal-binding</keyword>
<dbReference type="Gene3D" id="3.30.40.10">
    <property type="entry name" value="Zinc/RING finger domain, C3HC4 (zinc finger)"/>
    <property type="match status" value="1"/>
</dbReference>
<dbReference type="AlphaFoldDB" id="A0A8S3PZW2"/>
<evidence type="ECO:0000256" key="5">
    <source>
        <dbReference type="ARBA" id="ARBA00022833"/>
    </source>
</evidence>
<organism evidence="9 10">
    <name type="scientific">Mytilus edulis</name>
    <name type="common">Blue mussel</name>
    <dbReference type="NCBI Taxonomy" id="6550"/>
    <lineage>
        <taxon>Eukaryota</taxon>
        <taxon>Metazoa</taxon>
        <taxon>Spiralia</taxon>
        <taxon>Lophotrochozoa</taxon>
        <taxon>Mollusca</taxon>
        <taxon>Bivalvia</taxon>
        <taxon>Autobranchia</taxon>
        <taxon>Pteriomorphia</taxon>
        <taxon>Mytilida</taxon>
        <taxon>Mytiloidea</taxon>
        <taxon>Mytilidae</taxon>
        <taxon>Mytilinae</taxon>
        <taxon>Mytilus</taxon>
    </lineage>
</organism>
<evidence type="ECO:0000256" key="3">
    <source>
        <dbReference type="ARBA" id="ARBA00022723"/>
    </source>
</evidence>
<dbReference type="Pfam" id="PF00653">
    <property type="entry name" value="BIR"/>
    <property type="match status" value="2"/>
</dbReference>
<gene>
    <name evidence="9" type="ORF">MEDL_2794</name>
</gene>
<feature type="region of interest" description="Disordered" evidence="7">
    <location>
        <begin position="483"/>
        <end position="503"/>
    </location>
</feature>
<evidence type="ECO:0000313" key="10">
    <source>
        <dbReference type="Proteomes" id="UP000683360"/>
    </source>
</evidence>
<dbReference type="FunFam" id="1.10.1170.10:FF:000002">
    <property type="entry name" value="Baculoviral IAP repeat containing 7"/>
    <property type="match status" value="1"/>
</dbReference>
<dbReference type="SMART" id="SM00184">
    <property type="entry name" value="RING"/>
    <property type="match status" value="1"/>
</dbReference>
<dbReference type="GO" id="GO:0006915">
    <property type="term" value="P:apoptotic process"/>
    <property type="evidence" value="ECO:0007669"/>
    <property type="project" value="UniProtKB-KW"/>
</dbReference>
<dbReference type="OrthoDB" id="774873at2759"/>
<dbReference type="Proteomes" id="UP000683360">
    <property type="component" value="Unassembled WGS sequence"/>
</dbReference>
<keyword evidence="2" id="KW-0053">Apoptosis</keyword>
<protein>
    <recommendedName>
        <fullName evidence="8">RING-type domain-containing protein</fullName>
    </recommendedName>
</protein>
<dbReference type="SMART" id="SM00238">
    <property type="entry name" value="BIR"/>
    <property type="match status" value="2"/>
</dbReference>
<proteinExistence type="inferred from homology"/>
<dbReference type="InterPro" id="IPR001841">
    <property type="entry name" value="Znf_RING"/>
</dbReference>
<evidence type="ECO:0000259" key="8">
    <source>
        <dbReference type="PROSITE" id="PS50089"/>
    </source>
</evidence>
<evidence type="ECO:0000256" key="1">
    <source>
        <dbReference type="ARBA" id="ARBA00006672"/>
    </source>
</evidence>
<dbReference type="SUPFAM" id="SSF57924">
    <property type="entry name" value="Inhibitor of apoptosis (IAP) repeat"/>
    <property type="match status" value="2"/>
</dbReference>
<dbReference type="Pfam" id="PF13920">
    <property type="entry name" value="zf-C3HC4_3"/>
    <property type="match status" value="1"/>
</dbReference>
<dbReference type="GO" id="GO:0008270">
    <property type="term" value="F:zinc ion binding"/>
    <property type="evidence" value="ECO:0007669"/>
    <property type="project" value="UniProtKB-KW"/>
</dbReference>
<dbReference type="InterPro" id="IPR050784">
    <property type="entry name" value="IAP"/>
</dbReference>
<dbReference type="EMBL" id="CAJPWZ010000163">
    <property type="protein sequence ID" value="CAG2187322.1"/>
    <property type="molecule type" value="Genomic_DNA"/>
</dbReference>
<dbReference type="PANTHER" id="PTHR10044">
    <property type="entry name" value="INHIBITOR OF APOPTOSIS"/>
    <property type="match status" value="1"/>
</dbReference>
<accession>A0A8S3PZW2</accession>
<feature type="domain" description="RING-type" evidence="8">
    <location>
        <begin position="601"/>
        <end position="636"/>
    </location>
</feature>